<accession>A0A915KEE3</accession>
<sequence>MLFIALILLVSTSTVENADDNFHAYNYERFKHVELYQSYTGDYGYLKRQLVMCCSMSKEEKIR</sequence>
<evidence type="ECO:0000313" key="2">
    <source>
        <dbReference type="Proteomes" id="UP000887565"/>
    </source>
</evidence>
<reference evidence="3" key="1">
    <citation type="submission" date="2022-11" db="UniProtKB">
        <authorList>
            <consortium name="WormBaseParasite"/>
        </authorList>
    </citation>
    <scope>IDENTIFICATION</scope>
</reference>
<feature type="chain" id="PRO_5037640496" evidence="1">
    <location>
        <begin position="18"/>
        <end position="63"/>
    </location>
</feature>
<keyword evidence="1" id="KW-0732">Signal</keyword>
<feature type="signal peptide" evidence="1">
    <location>
        <begin position="1"/>
        <end position="17"/>
    </location>
</feature>
<protein>
    <submittedName>
        <fullName evidence="3">Uncharacterized protein</fullName>
    </submittedName>
</protein>
<keyword evidence="2" id="KW-1185">Reference proteome</keyword>
<dbReference type="AlphaFoldDB" id="A0A915KEE3"/>
<name>A0A915KEE3_ROMCU</name>
<evidence type="ECO:0000313" key="3">
    <source>
        <dbReference type="WBParaSite" id="nRc.2.0.1.t36309-RA"/>
    </source>
</evidence>
<organism evidence="2 3">
    <name type="scientific">Romanomermis culicivorax</name>
    <name type="common">Nematode worm</name>
    <dbReference type="NCBI Taxonomy" id="13658"/>
    <lineage>
        <taxon>Eukaryota</taxon>
        <taxon>Metazoa</taxon>
        <taxon>Ecdysozoa</taxon>
        <taxon>Nematoda</taxon>
        <taxon>Enoplea</taxon>
        <taxon>Dorylaimia</taxon>
        <taxon>Mermithida</taxon>
        <taxon>Mermithoidea</taxon>
        <taxon>Mermithidae</taxon>
        <taxon>Romanomermis</taxon>
    </lineage>
</organism>
<dbReference type="Proteomes" id="UP000887565">
    <property type="component" value="Unplaced"/>
</dbReference>
<proteinExistence type="predicted"/>
<evidence type="ECO:0000256" key="1">
    <source>
        <dbReference type="SAM" id="SignalP"/>
    </source>
</evidence>
<dbReference type="WBParaSite" id="nRc.2.0.1.t36309-RA">
    <property type="protein sequence ID" value="nRc.2.0.1.t36309-RA"/>
    <property type="gene ID" value="nRc.2.0.1.g36309"/>
</dbReference>